<dbReference type="InterPro" id="IPR006275">
    <property type="entry name" value="CPSase_lsu"/>
</dbReference>
<dbReference type="KEGG" id="dcr:108223020"/>
<feature type="domain" description="ATP-grasp" evidence="23">
    <location>
        <begin position="774"/>
        <end position="967"/>
    </location>
</feature>
<dbReference type="InterPro" id="IPR036914">
    <property type="entry name" value="MGS-like_dom_sf"/>
</dbReference>
<evidence type="ECO:0000256" key="9">
    <source>
        <dbReference type="ARBA" id="ARBA00022737"/>
    </source>
</evidence>
<evidence type="ECO:0000256" key="1">
    <source>
        <dbReference type="ARBA" id="ARBA00001936"/>
    </source>
</evidence>
<dbReference type="SUPFAM" id="SSF52440">
    <property type="entry name" value="PreATP-grasp domain"/>
    <property type="match status" value="2"/>
</dbReference>
<reference evidence="25" key="2">
    <citation type="submission" date="2022-03" db="EMBL/GenBank/DDBJ databases">
        <title>Draft title - Genomic analysis of global carrot germplasm unveils the trajectory of domestication and the origin of high carotenoid orange carrot.</title>
        <authorList>
            <person name="Iorizzo M."/>
            <person name="Ellison S."/>
            <person name="Senalik D."/>
            <person name="Macko-Podgorni A."/>
            <person name="Grzebelus D."/>
            <person name="Bostan H."/>
            <person name="Rolling W."/>
            <person name="Curaba J."/>
            <person name="Simon P."/>
        </authorList>
    </citation>
    <scope>NUCLEOTIDE SEQUENCE</scope>
    <source>
        <tissue evidence="25">Leaf</tissue>
    </source>
</reference>
<dbReference type="Proteomes" id="UP000077755">
    <property type="component" value="Chromosome 5"/>
</dbReference>
<protein>
    <recommendedName>
        <fullName evidence="21">Carbamoyl phosphate synthase arginine-specific large chain, chloroplastic</fullName>
        <ecNumber evidence="16">6.3.4.16</ecNumber>
        <ecNumber evidence="4">6.3.5.5</ecNumber>
    </recommendedName>
    <alternativeName>
        <fullName evidence="18">Ammonium-dependent carbamoyl phosphate synthetase</fullName>
    </alternativeName>
    <alternativeName>
        <fullName evidence="17">Arginine-specific carbamoyl phosphate synthetase, ammonia chain</fullName>
    </alternativeName>
    <alternativeName>
        <fullName evidence="19">Glutamine-dependent carbamoyl phosphate synthetase</fullName>
    </alternativeName>
</protein>
<dbReference type="Pfam" id="PF25596">
    <property type="entry name" value="CPSase_L_D1"/>
    <property type="match status" value="2"/>
</dbReference>
<dbReference type="SUPFAM" id="SSF56059">
    <property type="entry name" value="Glutathione synthetase ATP-binding domain-like"/>
    <property type="match status" value="2"/>
</dbReference>
<keyword evidence="10 22" id="KW-0547">Nucleotide-binding</keyword>
<dbReference type="FunFam" id="3.30.470.20:FF:000007">
    <property type="entry name" value="Carbamoyl-phosphate synthase large chain"/>
    <property type="match status" value="1"/>
</dbReference>
<feature type="domain" description="ATP-grasp" evidence="23">
    <location>
        <begin position="217"/>
        <end position="413"/>
    </location>
</feature>
<dbReference type="InterPro" id="IPR013815">
    <property type="entry name" value="ATP_grasp_subdomain_1"/>
</dbReference>
<dbReference type="Gene3D" id="1.10.1030.10">
    <property type="entry name" value="Carbamoyl-phosphate synthetase, large subunit oligomerisation domain"/>
    <property type="match status" value="1"/>
</dbReference>
<dbReference type="InterPro" id="IPR005480">
    <property type="entry name" value="CPSase_lsu_oligo"/>
</dbReference>
<dbReference type="FunFam" id="3.40.50.1380:FF:000013">
    <property type="entry name" value="Carbamoyl-phosphate synthase large chain"/>
    <property type="match status" value="1"/>
</dbReference>
<evidence type="ECO:0000313" key="26">
    <source>
        <dbReference type="Proteomes" id="UP000077755"/>
    </source>
</evidence>
<evidence type="ECO:0000256" key="19">
    <source>
        <dbReference type="ARBA" id="ARBA00044334"/>
    </source>
</evidence>
<dbReference type="InterPro" id="IPR016185">
    <property type="entry name" value="PreATP-grasp_dom_sf"/>
</dbReference>
<dbReference type="Gene3D" id="3.40.50.1380">
    <property type="entry name" value="Methylglyoxal synthase-like domain"/>
    <property type="match status" value="1"/>
</dbReference>
<dbReference type="NCBIfam" id="TIGR01369">
    <property type="entry name" value="CPSaseII_lrg"/>
    <property type="match status" value="1"/>
</dbReference>
<evidence type="ECO:0000256" key="3">
    <source>
        <dbReference type="ARBA" id="ARBA00009799"/>
    </source>
</evidence>
<keyword evidence="11 22" id="KW-0067">ATP-binding</keyword>
<comment type="pathway">
    <text evidence="2">Amino-acid biosynthesis; L-arginine biosynthesis; carbamoyl phosphate from bicarbonate: step 1/1.</text>
</comment>
<dbReference type="SMART" id="SM00851">
    <property type="entry name" value="MGS"/>
    <property type="match status" value="1"/>
</dbReference>
<evidence type="ECO:0000256" key="12">
    <source>
        <dbReference type="ARBA" id="ARBA00022842"/>
    </source>
</evidence>
<proteinExistence type="inferred from homology"/>
<evidence type="ECO:0000256" key="13">
    <source>
        <dbReference type="ARBA" id="ARBA00022975"/>
    </source>
</evidence>
<evidence type="ECO:0000256" key="11">
    <source>
        <dbReference type="ARBA" id="ARBA00022840"/>
    </source>
</evidence>
<dbReference type="EMBL" id="CP093347">
    <property type="protein sequence ID" value="WOG99530.1"/>
    <property type="molecule type" value="Genomic_DNA"/>
</dbReference>
<evidence type="ECO:0000256" key="2">
    <source>
        <dbReference type="ARBA" id="ARBA00005077"/>
    </source>
</evidence>
<dbReference type="EC" id="6.3.5.5" evidence="4"/>
<dbReference type="AlphaFoldDB" id="A0AAF0X0I4"/>
<evidence type="ECO:0000256" key="16">
    <source>
        <dbReference type="ARBA" id="ARBA00044063"/>
    </source>
</evidence>
<dbReference type="Pfam" id="PF02786">
    <property type="entry name" value="CPSase_L_D2"/>
    <property type="match status" value="2"/>
</dbReference>
<name>A0AAF0X0I4_DAUCS</name>
<dbReference type="SUPFAM" id="SSF52335">
    <property type="entry name" value="Methylglyoxal synthase-like"/>
    <property type="match status" value="1"/>
</dbReference>
<dbReference type="FunFam" id="3.30.470.20:FF:000013">
    <property type="entry name" value="Carbamoyl-phosphate synthase large chain"/>
    <property type="match status" value="1"/>
</dbReference>
<keyword evidence="14" id="KW-0464">Manganese</keyword>
<keyword evidence="8" id="KW-0479">Metal-binding</keyword>
<keyword evidence="7" id="KW-0028">Amino-acid biosynthesis</keyword>
<evidence type="ECO:0000256" key="18">
    <source>
        <dbReference type="ARBA" id="ARBA00044318"/>
    </source>
</evidence>
<dbReference type="PROSITE" id="PS00866">
    <property type="entry name" value="CPSASE_1"/>
    <property type="match status" value="2"/>
</dbReference>
<evidence type="ECO:0000256" key="22">
    <source>
        <dbReference type="PROSITE-ProRule" id="PRU00409"/>
    </source>
</evidence>
<evidence type="ECO:0000256" key="7">
    <source>
        <dbReference type="ARBA" id="ARBA00022605"/>
    </source>
</evidence>
<evidence type="ECO:0000256" key="20">
    <source>
        <dbReference type="ARBA" id="ARBA00047359"/>
    </source>
</evidence>
<dbReference type="InterPro" id="IPR005483">
    <property type="entry name" value="CPSase_dom"/>
</dbReference>
<comment type="similarity">
    <text evidence="3">Belongs to the CarB family.</text>
</comment>
<evidence type="ECO:0000256" key="21">
    <source>
        <dbReference type="ARBA" id="ARBA00074190"/>
    </source>
</evidence>
<dbReference type="FunFam" id="3.40.50.20:FF:000001">
    <property type="entry name" value="Carbamoyl-phosphate synthase large chain"/>
    <property type="match status" value="1"/>
</dbReference>
<keyword evidence="6" id="KW-0436">Ligase</keyword>
<dbReference type="InterPro" id="IPR036897">
    <property type="entry name" value="CarbamoylP_synth_lsu_oligo_sf"/>
</dbReference>
<dbReference type="PRINTS" id="PR00098">
    <property type="entry name" value="CPSASE"/>
</dbReference>
<dbReference type="InterPro" id="IPR005479">
    <property type="entry name" value="CPAse_ATP-bd"/>
</dbReference>
<dbReference type="GO" id="GO:0004087">
    <property type="term" value="F:carbamoyl-phosphate synthase (ammonia) activity"/>
    <property type="evidence" value="ECO:0007669"/>
    <property type="project" value="UniProtKB-EC"/>
</dbReference>
<dbReference type="InterPro" id="IPR011761">
    <property type="entry name" value="ATP-grasp"/>
</dbReference>
<evidence type="ECO:0000256" key="10">
    <source>
        <dbReference type="ARBA" id="ARBA00022741"/>
    </source>
</evidence>
<dbReference type="NCBIfam" id="NF003671">
    <property type="entry name" value="PRK05294.1"/>
    <property type="match status" value="1"/>
</dbReference>
<dbReference type="SUPFAM" id="SSF48108">
    <property type="entry name" value="Carbamoyl phosphate synthetase, large subunit connection domain"/>
    <property type="match status" value="1"/>
</dbReference>
<dbReference type="HAMAP" id="MF_01210_A">
    <property type="entry name" value="CPSase_L_chain_A"/>
    <property type="match status" value="1"/>
</dbReference>
<keyword evidence="12" id="KW-0460">Magnesium</keyword>
<dbReference type="HAMAP" id="MF_01210_B">
    <property type="entry name" value="CPSase_L_chain_B"/>
    <property type="match status" value="1"/>
</dbReference>
<dbReference type="Gene3D" id="3.30.470.20">
    <property type="entry name" value="ATP-grasp fold, B domain"/>
    <property type="match status" value="2"/>
</dbReference>
<dbReference type="GO" id="GO:0006541">
    <property type="term" value="P:glutamine metabolic process"/>
    <property type="evidence" value="ECO:0007669"/>
    <property type="project" value="TreeGrafter"/>
</dbReference>
<dbReference type="Pfam" id="PF02142">
    <property type="entry name" value="MGS"/>
    <property type="match status" value="1"/>
</dbReference>
<evidence type="ECO:0000313" key="25">
    <source>
        <dbReference type="EMBL" id="WOG99530.1"/>
    </source>
</evidence>
<dbReference type="InterPro" id="IPR011607">
    <property type="entry name" value="MGS-like_dom"/>
</dbReference>
<dbReference type="PANTHER" id="PTHR11405:SF53">
    <property type="entry name" value="CARBAMOYL-PHOSPHATE SYNTHASE [AMMONIA], MITOCHONDRIAL"/>
    <property type="match status" value="1"/>
</dbReference>
<dbReference type="FunFam" id="1.10.1030.10:FF:000002">
    <property type="entry name" value="Carbamoyl-phosphate synthase large chain"/>
    <property type="match status" value="1"/>
</dbReference>
<dbReference type="GO" id="GO:0005737">
    <property type="term" value="C:cytoplasm"/>
    <property type="evidence" value="ECO:0007669"/>
    <property type="project" value="TreeGrafter"/>
</dbReference>
<dbReference type="PANTHER" id="PTHR11405">
    <property type="entry name" value="CARBAMOYLTRANSFERASE FAMILY MEMBER"/>
    <property type="match status" value="1"/>
</dbReference>
<evidence type="ECO:0000256" key="15">
    <source>
        <dbReference type="ARBA" id="ARBA00044031"/>
    </source>
</evidence>
<comment type="catalytic activity">
    <reaction evidence="20">
        <text>hydrogencarbonate + NH4(+) + 2 ATP = carbamoyl phosphate + 2 ADP + phosphate + 2 H(+)</text>
        <dbReference type="Rhea" id="RHEA:18029"/>
        <dbReference type="ChEBI" id="CHEBI:15378"/>
        <dbReference type="ChEBI" id="CHEBI:17544"/>
        <dbReference type="ChEBI" id="CHEBI:28938"/>
        <dbReference type="ChEBI" id="CHEBI:30616"/>
        <dbReference type="ChEBI" id="CHEBI:43474"/>
        <dbReference type="ChEBI" id="CHEBI:58228"/>
        <dbReference type="ChEBI" id="CHEBI:456216"/>
        <dbReference type="EC" id="6.3.4.16"/>
    </reaction>
</comment>
<evidence type="ECO:0000256" key="8">
    <source>
        <dbReference type="ARBA" id="ARBA00022723"/>
    </source>
</evidence>
<evidence type="ECO:0000259" key="23">
    <source>
        <dbReference type="PROSITE" id="PS50975"/>
    </source>
</evidence>
<accession>A0AAF0X0I4</accession>
<dbReference type="NCBIfam" id="NF009455">
    <property type="entry name" value="PRK12815.1"/>
    <property type="match status" value="1"/>
</dbReference>
<feature type="domain" description="MGS-like" evidence="24">
    <location>
        <begin position="1034"/>
        <end position="1175"/>
    </location>
</feature>
<dbReference type="FunFam" id="3.30.1490.20:FF:000001">
    <property type="entry name" value="Carbamoyl-phosphate synthase large chain"/>
    <property type="match status" value="1"/>
</dbReference>
<dbReference type="GO" id="GO:0004088">
    <property type="term" value="F:carbamoyl-phosphate synthase (glutamine-hydrolyzing) activity"/>
    <property type="evidence" value="ECO:0007669"/>
    <property type="project" value="UniProtKB-EC"/>
</dbReference>
<dbReference type="Gene3D" id="3.40.50.20">
    <property type="match status" value="2"/>
</dbReference>
<evidence type="ECO:0000259" key="24">
    <source>
        <dbReference type="PROSITE" id="PS51855"/>
    </source>
</evidence>
<dbReference type="CDD" id="cd01424">
    <property type="entry name" value="MGS_CPS_II"/>
    <property type="match status" value="1"/>
</dbReference>
<sequence length="1190" mass="130070">MHQFVCQNASSRIDPFASFISPLSRNLLKPNSFLCSRNGSRRNSCYPGFSRRFSVVGCVGSQSRINSVSVRNDEVESGIVFDKAVGKRTDIKKIMILGAGPIVIGQACEFDYSGTQACKALREEGYEVILINSNPATIMTDPETANRTYIEPMTPELVEQVLEKERPDALLPTMGGQTALNLAVALAESGALEKYGVELIGAKLDAIKKAEDRDLFKQAMKNIGLKTPPSGIGTTLEECIEIASTIGDFPLIIRPAFTLGGSGGGIAYNKEEFEAICKSGLSASVTSQVLVEKSLLGWKEYELEVMRDLADNVVIICSIENIDAMGVHTGDSITVAPAQTLTDKEYQRLRDYSIAIIREIGVECGGSNVQFAVNPVDGEVMVIEMNPRVSRSSALASKATGFPIAKMAAKLSVGYSLDQIPNDITKKTPASFEPSIDYVVTKIPRFAFEKFPGSQPVLTTQMKSVGESMAVGRTFQESFQKAVRSLECGYSGWGCAQIKELNWDWDQLKYNLRVPNPERIHAIYAAMKKGLKVDDIHELTYIDKWFLTQLKELVDVEQYLLAQSLSQLTKDELYEVKKRGFSDRQIAFATKSSEQEVRSKRLSLGVKPTYKRVDTCAAEFEADTPYMYSSYDYECESAPTKKKKVLILGGGPNRIGQGIEFDYCCCHASFSLQSAGYETIMMNSNPETVSTDYDTSDRLYFEPLTVEDVLNVIDLERPDGIIVQFGGQTPLKLALPIQRYLDECKPECASGGYVRIWGTSPDSIDAAEDRERFNAMLDELDIKQPKGGIAKSEADAIAIASDIGYPVVVRPSYVLGGRGMEIVYSDEKLVIYLANAVEVDPENPVLIDKYLIDAIEIDVDALADAQGNVVIGGVMEHIEQAGIHSGDSACVLPTKTISPSCLETIRSWTKKLAKKLNVCGLMNCQYAITSSGEVFLLEANPRASRTVPFVSKAIGHPLAKYASLVMSGKSLHDIGFTAEVIPRHISVKEAVLPFEKFQGCDVFLGPEMRSTGEVMGISYEFSIAFAKAQLAAGQKLPLSGTVFLSLNDLTKPHLPVIARAFLDIGYRIVSTSGTADVLELDGIPVERVLKLHEGRPHAGDMVANGNIQLMVVTSSGDKLDQIDGLQLRRMALAYKIPVITTVAGALATAEAIKSLKFSKIKMIALQDYFNIGTEDRKGKELQSISSSVSA</sequence>
<dbReference type="Gene3D" id="3.30.1490.20">
    <property type="entry name" value="ATP-grasp fold, A domain"/>
    <property type="match status" value="1"/>
</dbReference>
<evidence type="ECO:0000256" key="14">
    <source>
        <dbReference type="ARBA" id="ARBA00023211"/>
    </source>
</evidence>
<evidence type="ECO:0000256" key="4">
    <source>
        <dbReference type="ARBA" id="ARBA00012738"/>
    </source>
</evidence>
<gene>
    <name evidence="25" type="ORF">DCAR_0518883</name>
</gene>
<dbReference type="GO" id="GO:0006221">
    <property type="term" value="P:pyrimidine nucleotide biosynthetic process"/>
    <property type="evidence" value="ECO:0007669"/>
    <property type="project" value="UniProtKB-KW"/>
</dbReference>
<organism evidence="25 26">
    <name type="scientific">Daucus carota subsp. sativus</name>
    <name type="common">Carrot</name>
    <dbReference type="NCBI Taxonomy" id="79200"/>
    <lineage>
        <taxon>Eukaryota</taxon>
        <taxon>Viridiplantae</taxon>
        <taxon>Streptophyta</taxon>
        <taxon>Embryophyta</taxon>
        <taxon>Tracheophyta</taxon>
        <taxon>Spermatophyta</taxon>
        <taxon>Magnoliopsida</taxon>
        <taxon>eudicotyledons</taxon>
        <taxon>Gunneridae</taxon>
        <taxon>Pentapetalae</taxon>
        <taxon>asterids</taxon>
        <taxon>campanulids</taxon>
        <taxon>Apiales</taxon>
        <taxon>Apiaceae</taxon>
        <taxon>Apioideae</taxon>
        <taxon>Scandiceae</taxon>
        <taxon>Daucinae</taxon>
        <taxon>Daucus</taxon>
        <taxon>Daucus sect. Daucus</taxon>
    </lineage>
</organism>
<dbReference type="PROSITE" id="PS50975">
    <property type="entry name" value="ATP_GRASP"/>
    <property type="match status" value="2"/>
</dbReference>
<dbReference type="Pfam" id="PF02787">
    <property type="entry name" value="CPSase_L_D3"/>
    <property type="match status" value="1"/>
</dbReference>
<dbReference type="PROSITE" id="PS51855">
    <property type="entry name" value="MGS"/>
    <property type="match status" value="1"/>
</dbReference>
<dbReference type="InterPro" id="IPR033937">
    <property type="entry name" value="MGS_CPS_CarB"/>
</dbReference>
<keyword evidence="9" id="KW-0677">Repeat</keyword>
<comment type="subunit">
    <text evidence="15">Heterodimer composed of 2 chains; the small (or glutamine) chain promotes the hydrolysis of glutamine to ammonia, which is used by the large (or ammonia) chain to synthesize carbamoyl phosphate.</text>
</comment>
<dbReference type="GO" id="GO:0046872">
    <property type="term" value="F:metal ion binding"/>
    <property type="evidence" value="ECO:0007669"/>
    <property type="project" value="UniProtKB-KW"/>
</dbReference>
<evidence type="ECO:0000256" key="17">
    <source>
        <dbReference type="ARBA" id="ARBA00044249"/>
    </source>
</evidence>
<dbReference type="PROSITE" id="PS00867">
    <property type="entry name" value="CPSASE_2"/>
    <property type="match status" value="2"/>
</dbReference>
<evidence type="ECO:0000256" key="6">
    <source>
        <dbReference type="ARBA" id="ARBA00022598"/>
    </source>
</evidence>
<keyword evidence="26" id="KW-1185">Reference proteome</keyword>
<comment type="cofactor">
    <cofactor evidence="1">
        <name>Mn(2+)</name>
        <dbReference type="ChEBI" id="CHEBI:29035"/>
    </cofactor>
</comment>
<dbReference type="EC" id="6.3.4.16" evidence="16"/>
<reference evidence="25" key="1">
    <citation type="journal article" date="2016" name="Nat. Genet.">
        <title>A high-quality carrot genome assembly provides new insights into carotenoid accumulation and asterid genome evolution.</title>
        <authorList>
            <person name="Iorizzo M."/>
            <person name="Ellison S."/>
            <person name="Senalik D."/>
            <person name="Zeng P."/>
            <person name="Satapoomin P."/>
            <person name="Huang J."/>
            <person name="Bowman M."/>
            <person name="Iovene M."/>
            <person name="Sanseverino W."/>
            <person name="Cavagnaro P."/>
            <person name="Yildiz M."/>
            <person name="Macko-Podgorni A."/>
            <person name="Moranska E."/>
            <person name="Grzebelus E."/>
            <person name="Grzebelus D."/>
            <person name="Ashrafi H."/>
            <person name="Zheng Z."/>
            <person name="Cheng S."/>
            <person name="Spooner D."/>
            <person name="Van Deynze A."/>
            <person name="Simon P."/>
        </authorList>
    </citation>
    <scope>NUCLEOTIDE SEQUENCE</scope>
    <source>
        <tissue evidence="25">Leaf</tissue>
    </source>
</reference>
<dbReference type="InterPro" id="IPR058047">
    <property type="entry name" value="CPSase_preATP-grasp"/>
</dbReference>
<evidence type="ECO:0000256" key="5">
    <source>
        <dbReference type="ARBA" id="ARBA00022571"/>
    </source>
</evidence>
<keyword evidence="5" id="KW-0055">Arginine biosynthesis</keyword>
<keyword evidence="13" id="KW-0665">Pyrimidine biosynthesis</keyword>
<dbReference type="SMART" id="SM01096">
    <property type="entry name" value="CPSase_L_D3"/>
    <property type="match status" value="1"/>
</dbReference>
<dbReference type="GO" id="GO:0005524">
    <property type="term" value="F:ATP binding"/>
    <property type="evidence" value="ECO:0007669"/>
    <property type="project" value="UniProtKB-UniRule"/>
</dbReference>
<dbReference type="GO" id="GO:0006526">
    <property type="term" value="P:L-arginine biosynthetic process"/>
    <property type="evidence" value="ECO:0007669"/>
    <property type="project" value="UniProtKB-KW"/>
</dbReference>
<dbReference type="FunFam" id="3.40.50.20:FF:000003">
    <property type="entry name" value="Carbamoyl-phosphate synthase large chain"/>
    <property type="match status" value="1"/>
</dbReference>